<dbReference type="PANTHER" id="PTHR35472">
    <property type="match status" value="1"/>
</dbReference>
<protein>
    <submittedName>
        <fullName evidence="3">Uncharacterized protein</fullName>
    </submittedName>
</protein>
<proteinExistence type="predicted"/>
<feature type="signal peptide" evidence="2">
    <location>
        <begin position="1"/>
        <end position="25"/>
    </location>
</feature>
<evidence type="ECO:0000256" key="2">
    <source>
        <dbReference type="SAM" id="SignalP"/>
    </source>
</evidence>
<comment type="caution">
    <text evidence="3">The sequence shown here is derived from an EMBL/GenBank/DDBJ whole genome shotgun (WGS) entry which is preliminary data.</text>
</comment>
<feature type="chain" id="PRO_5037196119" evidence="2">
    <location>
        <begin position="26"/>
        <end position="85"/>
    </location>
</feature>
<name>A0A922IXD0_CARIL</name>
<dbReference type="EMBL" id="CM031836">
    <property type="protein sequence ID" value="KAG6685089.1"/>
    <property type="molecule type" value="Genomic_DNA"/>
</dbReference>
<evidence type="ECO:0000256" key="1">
    <source>
        <dbReference type="SAM" id="MobiDB-lite"/>
    </source>
</evidence>
<dbReference type="PANTHER" id="PTHR35472:SF4">
    <property type="entry name" value="DUF19 DOMAIN-CONTAINING PROTEIN"/>
    <property type="match status" value="1"/>
</dbReference>
<dbReference type="InterPro" id="IPR055317">
    <property type="entry name" value="CLE14-like"/>
</dbReference>
<sequence>MGIQHLRLPLLVFVVILAISQQSTCRHIRKNMVEKTKQTDIFNSSSRFSWHFSGRAPEGSDKDDIEPTYGVSLPAVPGGPNPLHN</sequence>
<evidence type="ECO:0000313" key="3">
    <source>
        <dbReference type="EMBL" id="KAG6685089.1"/>
    </source>
</evidence>
<gene>
    <name evidence="3" type="ORF">I3842_12G094400</name>
</gene>
<accession>A0A922IXD0</accession>
<dbReference type="AlphaFoldDB" id="A0A922IXD0"/>
<organism evidence="3 4">
    <name type="scientific">Carya illinoinensis</name>
    <name type="common">Pecan</name>
    <dbReference type="NCBI Taxonomy" id="32201"/>
    <lineage>
        <taxon>Eukaryota</taxon>
        <taxon>Viridiplantae</taxon>
        <taxon>Streptophyta</taxon>
        <taxon>Embryophyta</taxon>
        <taxon>Tracheophyta</taxon>
        <taxon>Spermatophyta</taxon>
        <taxon>Magnoliopsida</taxon>
        <taxon>eudicotyledons</taxon>
        <taxon>Gunneridae</taxon>
        <taxon>Pentapetalae</taxon>
        <taxon>rosids</taxon>
        <taxon>fabids</taxon>
        <taxon>Fagales</taxon>
        <taxon>Juglandaceae</taxon>
        <taxon>Carya</taxon>
    </lineage>
</organism>
<feature type="region of interest" description="Disordered" evidence="1">
    <location>
        <begin position="53"/>
        <end position="85"/>
    </location>
</feature>
<reference evidence="3" key="1">
    <citation type="submission" date="2021-01" db="EMBL/GenBank/DDBJ databases">
        <authorList>
            <person name="Lovell J.T."/>
            <person name="Bentley N."/>
            <person name="Bhattarai G."/>
            <person name="Jenkins J.W."/>
            <person name="Sreedasyam A."/>
            <person name="Alarcon Y."/>
            <person name="Bock C."/>
            <person name="Boston L."/>
            <person name="Carlson J."/>
            <person name="Cervantes K."/>
            <person name="Clermont K."/>
            <person name="Krom N."/>
            <person name="Kubenka K."/>
            <person name="Mamidi S."/>
            <person name="Mattison C."/>
            <person name="Monteros M."/>
            <person name="Pisani C."/>
            <person name="Plott C."/>
            <person name="Rajasekar S."/>
            <person name="Rhein H.S."/>
            <person name="Rohla C."/>
            <person name="Song M."/>
            <person name="Hilaire R.S."/>
            <person name="Shu S."/>
            <person name="Wells L."/>
            <person name="Wang X."/>
            <person name="Webber J."/>
            <person name="Heerema R.J."/>
            <person name="Klein P."/>
            <person name="Conner P."/>
            <person name="Grauke L."/>
            <person name="Grimwood J."/>
            <person name="Schmutz J."/>
            <person name="Randall J.J."/>
        </authorList>
    </citation>
    <scope>NUCLEOTIDE SEQUENCE</scope>
    <source>
        <tissue evidence="3">Leaf</tissue>
    </source>
</reference>
<dbReference type="Proteomes" id="UP000811246">
    <property type="component" value="Chromosome 12"/>
</dbReference>
<evidence type="ECO:0000313" key="4">
    <source>
        <dbReference type="Proteomes" id="UP000811246"/>
    </source>
</evidence>
<keyword evidence="2" id="KW-0732">Signal</keyword>